<gene>
    <name evidence="2" type="ORF">AWZ03_000764</name>
</gene>
<organism evidence="2 3">
    <name type="scientific">Drosophila navojoa</name>
    <name type="common">Fruit fly</name>
    <dbReference type="NCBI Taxonomy" id="7232"/>
    <lineage>
        <taxon>Eukaryota</taxon>
        <taxon>Metazoa</taxon>
        <taxon>Ecdysozoa</taxon>
        <taxon>Arthropoda</taxon>
        <taxon>Hexapoda</taxon>
        <taxon>Insecta</taxon>
        <taxon>Pterygota</taxon>
        <taxon>Neoptera</taxon>
        <taxon>Endopterygota</taxon>
        <taxon>Diptera</taxon>
        <taxon>Brachycera</taxon>
        <taxon>Muscomorpha</taxon>
        <taxon>Ephydroidea</taxon>
        <taxon>Drosophilidae</taxon>
        <taxon>Drosophila</taxon>
    </lineage>
</organism>
<sequence>MRQSNNNDRAATHKYRHRHRHWHWHRDKYEQSRAEQSIEFHSTRAAERLCRIPQESVEHWTSSLAVACGVLCGRVKPLKNQPPSP</sequence>
<dbReference type="AlphaFoldDB" id="A0A484BXP2"/>
<feature type="region of interest" description="Disordered" evidence="1">
    <location>
        <begin position="1"/>
        <end position="22"/>
    </location>
</feature>
<dbReference type="Proteomes" id="UP000295192">
    <property type="component" value="Unassembled WGS sequence"/>
</dbReference>
<reference evidence="2 3" key="1">
    <citation type="journal article" date="2019" name="J. Hered.">
        <title>An Improved Genome Assembly for Drosophila navojoa, the Basal Species in the mojavensis Cluster.</title>
        <authorList>
            <person name="Vanderlinde T."/>
            <person name="Dupim E.G."/>
            <person name="Nazario-Yepiz N.O."/>
            <person name="Carvalho A.B."/>
        </authorList>
    </citation>
    <scope>NUCLEOTIDE SEQUENCE [LARGE SCALE GENOMIC DNA]</scope>
    <source>
        <strain evidence="2">Navoj_Jal97</strain>
        <tissue evidence="2">Whole organism</tissue>
    </source>
</reference>
<evidence type="ECO:0000313" key="2">
    <source>
        <dbReference type="EMBL" id="TDG52531.1"/>
    </source>
</evidence>
<proteinExistence type="predicted"/>
<dbReference type="EMBL" id="LSRL02000003">
    <property type="protein sequence ID" value="TDG52531.1"/>
    <property type="molecule type" value="Genomic_DNA"/>
</dbReference>
<feature type="compositionally biased region" description="Basic residues" evidence="1">
    <location>
        <begin position="12"/>
        <end position="22"/>
    </location>
</feature>
<accession>A0A484BXP2</accession>
<evidence type="ECO:0000256" key="1">
    <source>
        <dbReference type="SAM" id="MobiDB-lite"/>
    </source>
</evidence>
<comment type="caution">
    <text evidence="2">The sequence shown here is derived from an EMBL/GenBank/DDBJ whole genome shotgun (WGS) entry which is preliminary data.</text>
</comment>
<keyword evidence="3" id="KW-1185">Reference proteome</keyword>
<protein>
    <submittedName>
        <fullName evidence="2">Uncharacterized protein</fullName>
    </submittedName>
</protein>
<evidence type="ECO:0000313" key="3">
    <source>
        <dbReference type="Proteomes" id="UP000295192"/>
    </source>
</evidence>
<name>A0A484BXP2_DRONA</name>